<proteinExistence type="predicted"/>
<evidence type="ECO:0000313" key="6">
    <source>
        <dbReference type="EMBL" id="CAK9440978.1"/>
    </source>
</evidence>
<name>A0ABP0ZSF4_9ASCO</name>
<dbReference type="Proteomes" id="UP001497383">
    <property type="component" value="Chromosome 6"/>
</dbReference>
<dbReference type="Pfam" id="PF05132">
    <property type="entry name" value="RNA_pol_Rpc4"/>
    <property type="match status" value="1"/>
</dbReference>
<feature type="compositionally biased region" description="Low complexity" evidence="5">
    <location>
        <begin position="162"/>
        <end position="174"/>
    </location>
</feature>
<evidence type="ECO:0000256" key="4">
    <source>
        <dbReference type="ARBA" id="ARBA00023242"/>
    </source>
</evidence>
<feature type="compositionally biased region" description="Basic and acidic residues" evidence="5">
    <location>
        <begin position="59"/>
        <end position="77"/>
    </location>
</feature>
<keyword evidence="7" id="KW-1185">Reference proteome</keyword>
<evidence type="ECO:0000256" key="2">
    <source>
        <dbReference type="ARBA" id="ARBA00022478"/>
    </source>
</evidence>
<evidence type="ECO:0000256" key="5">
    <source>
        <dbReference type="SAM" id="MobiDB-lite"/>
    </source>
</evidence>
<feature type="region of interest" description="Disordered" evidence="5">
    <location>
        <begin position="1"/>
        <end position="130"/>
    </location>
</feature>
<evidence type="ECO:0000256" key="1">
    <source>
        <dbReference type="ARBA" id="ARBA00004123"/>
    </source>
</evidence>
<feature type="compositionally biased region" description="Acidic residues" evidence="5">
    <location>
        <begin position="175"/>
        <end position="189"/>
    </location>
</feature>
<accession>A0ABP0ZSF4</accession>
<evidence type="ECO:0000256" key="3">
    <source>
        <dbReference type="ARBA" id="ARBA00023163"/>
    </source>
</evidence>
<keyword evidence="2" id="KW-0240">DNA-directed RNA polymerase</keyword>
<feature type="compositionally biased region" description="Basic and acidic residues" evidence="5">
    <location>
        <begin position="196"/>
        <end position="221"/>
    </location>
</feature>
<gene>
    <name evidence="6" type="ORF">LODBEIA_P48470</name>
</gene>
<keyword evidence="4" id="KW-0539">Nucleus</keyword>
<dbReference type="PANTHER" id="PTHR13408">
    <property type="entry name" value="DNA-DIRECTED RNA POLYMERASE III"/>
    <property type="match status" value="1"/>
</dbReference>
<evidence type="ECO:0000313" key="7">
    <source>
        <dbReference type="Proteomes" id="UP001497383"/>
    </source>
</evidence>
<dbReference type="GeneID" id="92210043"/>
<dbReference type="EMBL" id="OZ022410">
    <property type="protein sequence ID" value="CAK9440978.1"/>
    <property type="molecule type" value="Genomic_DNA"/>
</dbReference>
<dbReference type="RefSeq" id="XP_066831785.1">
    <property type="nucleotide sequence ID" value="XM_066975113.1"/>
</dbReference>
<comment type="subcellular location">
    <subcellularLocation>
        <location evidence="1">Nucleus</location>
    </subcellularLocation>
</comment>
<protein>
    <recommendedName>
        <fullName evidence="8">DNA-directed RNA polymerase III subunit RPC4</fullName>
    </recommendedName>
</protein>
<dbReference type="InterPro" id="IPR007811">
    <property type="entry name" value="RPC4"/>
</dbReference>
<organism evidence="6 7">
    <name type="scientific">Lodderomyces beijingensis</name>
    <dbReference type="NCBI Taxonomy" id="1775926"/>
    <lineage>
        <taxon>Eukaryota</taxon>
        <taxon>Fungi</taxon>
        <taxon>Dikarya</taxon>
        <taxon>Ascomycota</taxon>
        <taxon>Saccharomycotina</taxon>
        <taxon>Pichiomycetes</taxon>
        <taxon>Debaryomycetaceae</taxon>
        <taxon>Candida/Lodderomyces clade</taxon>
        <taxon>Lodderomyces</taxon>
    </lineage>
</organism>
<reference evidence="6 7" key="1">
    <citation type="submission" date="2024-03" db="EMBL/GenBank/DDBJ databases">
        <authorList>
            <person name="Brejova B."/>
        </authorList>
    </citation>
    <scope>NUCLEOTIDE SEQUENCE [LARGE SCALE GENOMIC DNA]</scope>
    <source>
        <strain evidence="6 7">CBS 14171</strain>
    </source>
</reference>
<evidence type="ECO:0008006" key="8">
    <source>
        <dbReference type="Google" id="ProtNLM"/>
    </source>
</evidence>
<feature type="region of interest" description="Disordered" evidence="5">
    <location>
        <begin position="154"/>
        <end position="244"/>
    </location>
</feature>
<keyword evidence="3" id="KW-0804">Transcription</keyword>
<sequence length="465" mass="50640">MEYIHFQSITVSTKPKPKFKTNNLPKAMSNRLESLNSKKPSSSSPGSGLKFKPKVVQRKSKEERAKSAPRVKEENADASRTSARGRGGSMRGKGRGGRSNYAGTHLVTQGPLSAGSVGIGNSSGSKLGLTSDLIYSSSGEVSAPDFISKLKLKQAGLKGENSESASSIDGSSSNDNDDNDLNDDDDDDNDPTKINMTKEYRFEDSEVELFPHRPYRDDGIQRPKPTSIKVKEEQSPVKLEPSVSATPEVMALHEVEAVKSEDIEDKIASIKVNKAKLESKITQTDSIVQDESEKLITDHQQIVDLLMGDGNNGEEDDTFVLFQLPSRLPEYKQEESKVKLEKDLIKVEPGEEDAGEGEEEKVPADANRSVLSTNTSTLKGEFGRLNVHQSGKITIDLGNGIILNVTKGSPADFLQELTMVELDSKAAKDPNSDEMDMVDDEGKEIAGKVMRLGTVRDKIIATPCI</sequence>
<feature type="compositionally biased region" description="Low complexity" evidence="5">
    <location>
        <begin position="34"/>
        <end position="50"/>
    </location>
</feature>
<dbReference type="PANTHER" id="PTHR13408:SF0">
    <property type="entry name" value="DNA-DIRECTED RNA POLYMERASE III SUBUNIT RPC4"/>
    <property type="match status" value="1"/>
</dbReference>